<dbReference type="AlphaFoldDB" id="A0A261F222"/>
<organism evidence="2 3">
    <name type="scientific">Alloscardovia macacae</name>
    <dbReference type="NCBI Taxonomy" id="1160091"/>
    <lineage>
        <taxon>Bacteria</taxon>
        <taxon>Bacillati</taxon>
        <taxon>Actinomycetota</taxon>
        <taxon>Actinomycetes</taxon>
        <taxon>Bifidobacteriales</taxon>
        <taxon>Bifidobacteriaceae</taxon>
        <taxon>Alloscardovia</taxon>
    </lineage>
</organism>
<evidence type="ECO:0000256" key="1">
    <source>
        <dbReference type="SAM" id="MobiDB-lite"/>
    </source>
</evidence>
<evidence type="ECO:0000313" key="3">
    <source>
        <dbReference type="Proteomes" id="UP000243657"/>
    </source>
</evidence>
<proteinExistence type="predicted"/>
<name>A0A261F222_9BIFI</name>
<dbReference type="Proteomes" id="UP000243657">
    <property type="component" value="Unassembled WGS sequence"/>
</dbReference>
<protein>
    <submittedName>
        <fullName evidence="2">Uncharacterized protein</fullName>
    </submittedName>
</protein>
<feature type="region of interest" description="Disordered" evidence="1">
    <location>
        <begin position="1"/>
        <end position="20"/>
    </location>
</feature>
<dbReference type="RefSeq" id="WP_094727171.1">
    <property type="nucleotide sequence ID" value="NZ_JBHLWS010000001.1"/>
</dbReference>
<reference evidence="2 3" key="1">
    <citation type="journal article" date="2017" name="BMC Genomics">
        <title>Comparative genomic and phylogenomic analyses of the Bifidobacteriaceae family.</title>
        <authorList>
            <person name="Lugli G.A."/>
            <person name="Milani C."/>
            <person name="Turroni F."/>
            <person name="Duranti S."/>
            <person name="Mancabelli L."/>
            <person name="Mangifesta M."/>
            <person name="Ferrario C."/>
            <person name="Modesto M."/>
            <person name="Mattarelli P."/>
            <person name="Jiri K."/>
            <person name="van Sinderen D."/>
            <person name="Ventura M."/>
        </authorList>
    </citation>
    <scope>NUCLEOTIDE SEQUENCE [LARGE SCALE GENOMIC DNA]</scope>
    <source>
        <strain evidence="2 3">DSM 24762</strain>
    </source>
</reference>
<evidence type="ECO:0000313" key="2">
    <source>
        <dbReference type="EMBL" id="OZG53172.1"/>
    </source>
</evidence>
<keyword evidence="3" id="KW-1185">Reference proteome</keyword>
<sequence length="260" mass="27487">MADDERKNADGADSRAHGADALSDAQVNAAFADLEKQFSSDFEDSLSALDDNLTDPGAASVASDADSADSASADGFSDLSLDPHFDDELAGILGQKAKVALILAPFAQPQILAALARMADVEMSVFFIRTGCVGVLHDLDGQGPEDAVRALSEMMTDVPFLLSVNRADKVSLTRWENGAEVEQLTPPLIFVNMDDVVEDLMIGFTALGELSQAGYDVVEASSFETVEAAMSYLAGMMRANRNPFADDGFDSSDDSDGEAV</sequence>
<accession>A0A261F222</accession>
<comment type="caution">
    <text evidence="2">The sequence shown here is derived from an EMBL/GenBank/DDBJ whole genome shotgun (WGS) entry which is preliminary data.</text>
</comment>
<feature type="compositionally biased region" description="Basic and acidic residues" evidence="1">
    <location>
        <begin position="1"/>
        <end position="18"/>
    </location>
</feature>
<dbReference type="EMBL" id="MWWT01000009">
    <property type="protein sequence ID" value="OZG53172.1"/>
    <property type="molecule type" value="Genomic_DNA"/>
</dbReference>
<gene>
    <name evidence="2" type="ORF">ALMA_1474</name>
</gene>